<name>A0A7C9V8W8_9HYPH</name>
<dbReference type="RefSeq" id="WP_165117074.1">
    <property type="nucleotide sequence ID" value="NZ_JAAKZG010000004.1"/>
</dbReference>
<gene>
    <name evidence="1" type="ORF">G6N74_10640</name>
</gene>
<evidence type="ECO:0000313" key="1">
    <source>
        <dbReference type="EMBL" id="NGN41526.1"/>
    </source>
</evidence>
<dbReference type="EMBL" id="JAAKZG010000004">
    <property type="protein sequence ID" value="NGN41526.1"/>
    <property type="molecule type" value="Genomic_DNA"/>
</dbReference>
<dbReference type="SUPFAM" id="SSF54909">
    <property type="entry name" value="Dimeric alpha+beta barrel"/>
    <property type="match status" value="1"/>
</dbReference>
<reference evidence="1 2" key="1">
    <citation type="submission" date="2020-02" db="EMBL/GenBank/DDBJ databases">
        <title>Genome sequence of the type strain CGMCC 1.15528 of Mesorhizobium zhangyense.</title>
        <authorList>
            <person name="Gao J."/>
            <person name="Sun J."/>
        </authorList>
    </citation>
    <scope>NUCLEOTIDE SEQUENCE [LARGE SCALE GENOMIC DNA]</scope>
    <source>
        <strain evidence="1 2">CGMCC 1.15528</strain>
    </source>
</reference>
<evidence type="ECO:0008006" key="3">
    <source>
        <dbReference type="Google" id="ProtNLM"/>
    </source>
</evidence>
<sequence>MIVRTAFFEGVVRPGSEAAFESLLEDTLIPLWRQFPGAEDVSVLRPAAADDGAPAYALVLATRYPDLATMDKALSSDIREATREPSNVLKSLFDGRVFHITFNGDDLLAKAG</sequence>
<keyword evidence="2" id="KW-1185">Reference proteome</keyword>
<organism evidence="1 2">
    <name type="scientific">Mesorhizobium zhangyense</name>
    <dbReference type="NCBI Taxonomy" id="1776730"/>
    <lineage>
        <taxon>Bacteria</taxon>
        <taxon>Pseudomonadati</taxon>
        <taxon>Pseudomonadota</taxon>
        <taxon>Alphaproteobacteria</taxon>
        <taxon>Hyphomicrobiales</taxon>
        <taxon>Phyllobacteriaceae</taxon>
        <taxon>Mesorhizobium</taxon>
    </lineage>
</organism>
<dbReference type="Proteomes" id="UP000481252">
    <property type="component" value="Unassembled WGS sequence"/>
</dbReference>
<protein>
    <recommendedName>
        <fullName evidence="3">Ethyl tert-butyl ether degradation EthD</fullName>
    </recommendedName>
</protein>
<dbReference type="AlphaFoldDB" id="A0A7C9V8W8"/>
<proteinExistence type="predicted"/>
<accession>A0A7C9V8W8</accession>
<dbReference type="InterPro" id="IPR011008">
    <property type="entry name" value="Dimeric_a/b-barrel"/>
</dbReference>
<comment type="caution">
    <text evidence="1">The sequence shown here is derived from an EMBL/GenBank/DDBJ whole genome shotgun (WGS) entry which is preliminary data.</text>
</comment>
<dbReference type="Gene3D" id="3.30.70.100">
    <property type="match status" value="1"/>
</dbReference>
<evidence type="ECO:0000313" key="2">
    <source>
        <dbReference type="Proteomes" id="UP000481252"/>
    </source>
</evidence>